<gene>
    <name evidence="2" type="ORF">GCM10022406_20580</name>
</gene>
<feature type="domain" description="DNA binding HTH" evidence="1">
    <location>
        <begin position="42"/>
        <end position="70"/>
    </location>
</feature>
<dbReference type="SUPFAM" id="SSF46689">
    <property type="entry name" value="Homeodomain-like"/>
    <property type="match status" value="1"/>
</dbReference>
<dbReference type="InterPro" id="IPR002197">
    <property type="entry name" value="HTH_Fis"/>
</dbReference>
<dbReference type="Pfam" id="PF02954">
    <property type="entry name" value="HTH_8"/>
    <property type="match status" value="1"/>
</dbReference>
<dbReference type="RefSeq" id="WP_345113177.1">
    <property type="nucleotide sequence ID" value="NZ_BAABDH010000037.1"/>
</dbReference>
<dbReference type="EMBL" id="BAABDH010000037">
    <property type="protein sequence ID" value="GAA3936195.1"/>
    <property type="molecule type" value="Genomic_DNA"/>
</dbReference>
<organism evidence="2 3">
    <name type="scientific">Hymenobacter algoricola</name>
    <dbReference type="NCBI Taxonomy" id="486267"/>
    <lineage>
        <taxon>Bacteria</taxon>
        <taxon>Pseudomonadati</taxon>
        <taxon>Bacteroidota</taxon>
        <taxon>Cytophagia</taxon>
        <taxon>Cytophagales</taxon>
        <taxon>Hymenobacteraceae</taxon>
        <taxon>Hymenobacter</taxon>
    </lineage>
</organism>
<evidence type="ECO:0000259" key="1">
    <source>
        <dbReference type="Pfam" id="PF02954"/>
    </source>
</evidence>
<comment type="caution">
    <text evidence="2">The sequence shown here is derived from an EMBL/GenBank/DDBJ whole genome shotgun (WGS) entry which is preliminary data.</text>
</comment>
<proteinExistence type="predicted"/>
<dbReference type="Proteomes" id="UP001499909">
    <property type="component" value="Unassembled WGS sequence"/>
</dbReference>
<protein>
    <recommendedName>
        <fullName evidence="1">DNA binding HTH domain-containing protein</fullName>
    </recommendedName>
</protein>
<reference evidence="3" key="1">
    <citation type="journal article" date="2019" name="Int. J. Syst. Evol. Microbiol.">
        <title>The Global Catalogue of Microorganisms (GCM) 10K type strain sequencing project: providing services to taxonomists for standard genome sequencing and annotation.</title>
        <authorList>
            <consortium name="The Broad Institute Genomics Platform"/>
            <consortium name="The Broad Institute Genome Sequencing Center for Infectious Disease"/>
            <person name="Wu L."/>
            <person name="Ma J."/>
        </authorList>
    </citation>
    <scope>NUCLEOTIDE SEQUENCE [LARGE SCALE GENOMIC DNA]</scope>
    <source>
        <strain evidence="3">JCM 17214</strain>
    </source>
</reference>
<sequence>MNCSPSTICSPTRYCLDRPTPTAGTPGFTLRTAGLRHMRPGLAEAHGNKAEAARMLNVAVTTLSRKMQEYGLKE</sequence>
<evidence type="ECO:0000313" key="2">
    <source>
        <dbReference type="EMBL" id="GAA3936195.1"/>
    </source>
</evidence>
<keyword evidence="3" id="KW-1185">Reference proteome</keyword>
<accession>A0ABP7N3L1</accession>
<evidence type="ECO:0000313" key="3">
    <source>
        <dbReference type="Proteomes" id="UP001499909"/>
    </source>
</evidence>
<name>A0ABP7N3L1_9BACT</name>
<dbReference type="Gene3D" id="1.10.10.60">
    <property type="entry name" value="Homeodomain-like"/>
    <property type="match status" value="1"/>
</dbReference>
<dbReference type="PRINTS" id="PR01590">
    <property type="entry name" value="HTHFIS"/>
</dbReference>
<dbReference type="InterPro" id="IPR009057">
    <property type="entry name" value="Homeodomain-like_sf"/>
</dbReference>